<feature type="non-terminal residue" evidence="1">
    <location>
        <position position="1"/>
    </location>
</feature>
<evidence type="ECO:0000313" key="2">
    <source>
        <dbReference type="Proteomes" id="UP000499080"/>
    </source>
</evidence>
<keyword evidence="2" id="KW-1185">Reference proteome</keyword>
<dbReference type="Proteomes" id="UP000499080">
    <property type="component" value="Unassembled WGS sequence"/>
</dbReference>
<evidence type="ECO:0000313" key="1">
    <source>
        <dbReference type="EMBL" id="GBL95572.1"/>
    </source>
</evidence>
<organism evidence="1 2">
    <name type="scientific">Araneus ventricosus</name>
    <name type="common">Orbweaver spider</name>
    <name type="synonym">Epeira ventricosa</name>
    <dbReference type="NCBI Taxonomy" id="182803"/>
    <lineage>
        <taxon>Eukaryota</taxon>
        <taxon>Metazoa</taxon>
        <taxon>Ecdysozoa</taxon>
        <taxon>Arthropoda</taxon>
        <taxon>Chelicerata</taxon>
        <taxon>Arachnida</taxon>
        <taxon>Araneae</taxon>
        <taxon>Araneomorphae</taxon>
        <taxon>Entelegynae</taxon>
        <taxon>Araneoidea</taxon>
        <taxon>Araneidae</taxon>
        <taxon>Araneus</taxon>
    </lineage>
</organism>
<reference evidence="1 2" key="1">
    <citation type="journal article" date="2019" name="Sci. Rep.">
        <title>Orb-weaving spider Araneus ventricosus genome elucidates the spidroin gene catalogue.</title>
        <authorList>
            <person name="Kono N."/>
            <person name="Nakamura H."/>
            <person name="Ohtoshi R."/>
            <person name="Moran D.A.P."/>
            <person name="Shinohara A."/>
            <person name="Yoshida Y."/>
            <person name="Fujiwara M."/>
            <person name="Mori M."/>
            <person name="Tomita M."/>
            <person name="Arakawa K."/>
        </authorList>
    </citation>
    <scope>NUCLEOTIDE SEQUENCE [LARGE SCALE GENOMIC DNA]</scope>
</reference>
<protein>
    <submittedName>
        <fullName evidence="1">Uncharacterized protein</fullName>
    </submittedName>
</protein>
<gene>
    <name evidence="1" type="ORF">AVEN_76577_1</name>
</gene>
<dbReference type="EMBL" id="BGPR01084478">
    <property type="protein sequence ID" value="GBL95572.1"/>
    <property type="molecule type" value="Genomic_DNA"/>
</dbReference>
<proteinExistence type="predicted"/>
<sequence>NTNTTHFNNIITHIRHVSRDLSYYSGKQRRAEETEEHRKENTFWGKRNVYVSDNICKKNKSEVGISKLVIKRLDLKEYLHFLEKVSDNICLKKTEPGI</sequence>
<comment type="caution">
    <text evidence="1">The sequence shown here is derived from an EMBL/GenBank/DDBJ whole genome shotgun (WGS) entry which is preliminary data.</text>
</comment>
<name>A0A4Y2BTN3_ARAVE</name>
<accession>A0A4Y2BTN3</accession>
<dbReference type="AlphaFoldDB" id="A0A4Y2BTN3"/>